<gene>
    <name evidence="6" type="ORF">A8806_110194</name>
</gene>
<organism evidence="6 7">
    <name type="scientific">Faecalicatena orotica</name>
    <dbReference type="NCBI Taxonomy" id="1544"/>
    <lineage>
        <taxon>Bacteria</taxon>
        <taxon>Bacillati</taxon>
        <taxon>Bacillota</taxon>
        <taxon>Clostridia</taxon>
        <taxon>Lachnospirales</taxon>
        <taxon>Lachnospiraceae</taxon>
        <taxon>Faecalicatena</taxon>
    </lineage>
</organism>
<dbReference type="InterPro" id="IPR036390">
    <property type="entry name" value="WH_DNA-bd_sf"/>
</dbReference>
<dbReference type="OrthoDB" id="9785745at2"/>
<accession>A0A2Y9CAD3</accession>
<dbReference type="GO" id="GO:0003700">
    <property type="term" value="F:DNA-binding transcription factor activity"/>
    <property type="evidence" value="ECO:0007669"/>
    <property type="project" value="InterPro"/>
</dbReference>
<dbReference type="PANTHER" id="PTHR30126">
    <property type="entry name" value="HTH-TYPE TRANSCRIPTIONAL REGULATOR"/>
    <property type="match status" value="1"/>
</dbReference>
<dbReference type="RefSeq" id="WP_109732367.1">
    <property type="nucleotide sequence ID" value="NZ_BAAACK010000029.1"/>
</dbReference>
<feature type="domain" description="HTH lysR-type" evidence="5">
    <location>
        <begin position="1"/>
        <end position="59"/>
    </location>
</feature>
<dbReference type="PANTHER" id="PTHR30126:SF91">
    <property type="entry name" value="LYSR FAMILY TRANSCRIPTIONAL REGULATOR"/>
    <property type="match status" value="1"/>
</dbReference>
<dbReference type="AlphaFoldDB" id="A0A2Y9CAD3"/>
<comment type="similarity">
    <text evidence="1">Belongs to the LysR transcriptional regulatory family.</text>
</comment>
<dbReference type="Gene3D" id="3.40.190.10">
    <property type="entry name" value="Periplasmic binding protein-like II"/>
    <property type="match status" value="2"/>
</dbReference>
<keyword evidence="3" id="KW-0238">DNA-binding</keyword>
<dbReference type="Pfam" id="PF03466">
    <property type="entry name" value="LysR_substrate"/>
    <property type="match status" value="1"/>
</dbReference>
<dbReference type="InterPro" id="IPR000847">
    <property type="entry name" value="LysR_HTH_N"/>
</dbReference>
<evidence type="ECO:0000313" key="7">
    <source>
        <dbReference type="Proteomes" id="UP000245845"/>
    </source>
</evidence>
<dbReference type="InterPro" id="IPR005119">
    <property type="entry name" value="LysR_subst-bd"/>
</dbReference>
<dbReference type="PROSITE" id="PS50931">
    <property type="entry name" value="HTH_LYSR"/>
    <property type="match status" value="1"/>
</dbReference>
<dbReference type="CDD" id="cd05466">
    <property type="entry name" value="PBP2_LTTR_substrate"/>
    <property type="match status" value="1"/>
</dbReference>
<dbReference type="InterPro" id="IPR036388">
    <property type="entry name" value="WH-like_DNA-bd_sf"/>
</dbReference>
<evidence type="ECO:0000256" key="3">
    <source>
        <dbReference type="ARBA" id="ARBA00023125"/>
    </source>
</evidence>
<protein>
    <submittedName>
        <fullName evidence="6">LysR family transcriptional regulator</fullName>
    </submittedName>
</protein>
<dbReference type="EMBL" id="QGDL01000010">
    <property type="protein sequence ID" value="PWJ28018.1"/>
    <property type="molecule type" value="Genomic_DNA"/>
</dbReference>
<evidence type="ECO:0000313" key="6">
    <source>
        <dbReference type="EMBL" id="PWJ28018.1"/>
    </source>
</evidence>
<comment type="caution">
    <text evidence="6">The sequence shown here is derived from an EMBL/GenBank/DDBJ whole genome shotgun (WGS) entry which is preliminary data.</text>
</comment>
<evidence type="ECO:0000256" key="4">
    <source>
        <dbReference type="ARBA" id="ARBA00023163"/>
    </source>
</evidence>
<evidence type="ECO:0000256" key="2">
    <source>
        <dbReference type="ARBA" id="ARBA00023015"/>
    </source>
</evidence>
<proteinExistence type="inferred from homology"/>
<dbReference type="GO" id="GO:0000976">
    <property type="term" value="F:transcription cis-regulatory region binding"/>
    <property type="evidence" value="ECO:0007669"/>
    <property type="project" value="TreeGrafter"/>
</dbReference>
<name>A0A2Y9CAD3_9FIRM</name>
<dbReference type="Pfam" id="PF00126">
    <property type="entry name" value="HTH_1"/>
    <property type="match status" value="1"/>
</dbReference>
<evidence type="ECO:0000256" key="1">
    <source>
        <dbReference type="ARBA" id="ARBA00009437"/>
    </source>
</evidence>
<dbReference type="SUPFAM" id="SSF53850">
    <property type="entry name" value="Periplasmic binding protein-like II"/>
    <property type="match status" value="1"/>
</dbReference>
<reference evidence="6 7" key="1">
    <citation type="submission" date="2018-05" db="EMBL/GenBank/DDBJ databases">
        <title>The Hungate 1000. A catalogue of reference genomes from the rumen microbiome.</title>
        <authorList>
            <person name="Kelly W."/>
        </authorList>
    </citation>
    <scope>NUCLEOTIDE SEQUENCE [LARGE SCALE GENOMIC DNA]</scope>
    <source>
        <strain evidence="6 7">NLAE-zl-C242</strain>
    </source>
</reference>
<keyword evidence="4" id="KW-0804">Transcription</keyword>
<sequence length="296" mass="34334">MLDLKLDTFLVLCETRNYTQTASILNITQPAVTQHIQHLESCYQTKLLYYDEKRKLQLTEHGRLLQAFAQTVKEGSLDIAERLKSPPQEPEEIRIGTIVTTGESLVPHMVAEYLRKYPGKKVSMYLDEADALLIQLQNGRIHFCVTDLACPQDEYESEELFESETICVCSPAHPLAGKEVNFHELNDYRLVFRENDTYSKHNLMNILQSNNQDINNFRSYVEIGTINAVKKLVMENIGISFIYRFVVQDDLNLGRLSQIHIRSFSSPRVFRLAWMKDSYFTPTCLQFLDICRQLIR</sequence>
<keyword evidence="7" id="KW-1185">Reference proteome</keyword>
<evidence type="ECO:0000259" key="5">
    <source>
        <dbReference type="PROSITE" id="PS50931"/>
    </source>
</evidence>
<dbReference type="Proteomes" id="UP000245845">
    <property type="component" value="Unassembled WGS sequence"/>
</dbReference>
<dbReference type="SUPFAM" id="SSF46785">
    <property type="entry name" value="Winged helix' DNA-binding domain"/>
    <property type="match status" value="1"/>
</dbReference>
<dbReference type="Gene3D" id="1.10.10.10">
    <property type="entry name" value="Winged helix-like DNA-binding domain superfamily/Winged helix DNA-binding domain"/>
    <property type="match status" value="1"/>
</dbReference>
<keyword evidence="2" id="KW-0805">Transcription regulation</keyword>